<name>A0A0B7JJ59_BIOOC</name>
<evidence type="ECO:0000256" key="5">
    <source>
        <dbReference type="ARBA" id="ARBA00023235"/>
    </source>
</evidence>
<protein>
    <recommendedName>
        <fullName evidence="3 6">peptidylprolyl isomerase</fullName>
        <ecNumber evidence="3 6">5.2.1.8</ecNumber>
    </recommendedName>
</protein>
<accession>A0A0B7JJ59</accession>
<feature type="domain" description="PPIase FKBP-type" evidence="8">
    <location>
        <begin position="20"/>
        <end position="107"/>
    </location>
</feature>
<dbReference type="EMBL" id="CDPU01000001">
    <property type="protein sequence ID" value="CEO44714.1"/>
    <property type="molecule type" value="Genomic_DNA"/>
</dbReference>
<evidence type="ECO:0000256" key="6">
    <source>
        <dbReference type="PROSITE-ProRule" id="PRU00277"/>
    </source>
</evidence>
<keyword evidence="4 6" id="KW-0697">Rotamase</keyword>
<dbReference type="Pfam" id="PF00254">
    <property type="entry name" value="FKBP_C"/>
    <property type="match status" value="1"/>
</dbReference>
<gene>
    <name evidence="9" type="ORF">BN869_000000769_1</name>
</gene>
<evidence type="ECO:0000313" key="9">
    <source>
        <dbReference type="EMBL" id="CEO44714.1"/>
    </source>
</evidence>
<evidence type="ECO:0000256" key="2">
    <source>
        <dbReference type="ARBA" id="ARBA00002388"/>
    </source>
</evidence>
<dbReference type="InterPro" id="IPR001179">
    <property type="entry name" value="PPIase_FKBP_dom"/>
</dbReference>
<sequence>MSLQIEVTQKGNGDREAKAGDNVSVHYRGALASNGEKFDASHDRSKPLAFKLGAGQAIQGWDQGISGMVVGEKRKLTIPPSLGYGNQKVGPIPAGSILGTNQTVIPV</sequence>
<organism evidence="9">
    <name type="scientific">Bionectria ochroleuca</name>
    <name type="common">Gliocladium roseum</name>
    <dbReference type="NCBI Taxonomy" id="29856"/>
    <lineage>
        <taxon>Eukaryota</taxon>
        <taxon>Fungi</taxon>
        <taxon>Dikarya</taxon>
        <taxon>Ascomycota</taxon>
        <taxon>Pezizomycotina</taxon>
        <taxon>Sordariomycetes</taxon>
        <taxon>Hypocreomycetidae</taxon>
        <taxon>Hypocreales</taxon>
        <taxon>Bionectriaceae</taxon>
        <taxon>Clonostachys</taxon>
    </lineage>
</organism>
<evidence type="ECO:0000256" key="3">
    <source>
        <dbReference type="ARBA" id="ARBA00013194"/>
    </source>
</evidence>
<dbReference type="PROSITE" id="PS50059">
    <property type="entry name" value="FKBP_PPIASE"/>
    <property type="match status" value="1"/>
</dbReference>
<dbReference type="GO" id="GO:0005783">
    <property type="term" value="C:endoplasmic reticulum"/>
    <property type="evidence" value="ECO:0007669"/>
    <property type="project" value="TreeGrafter"/>
</dbReference>
<dbReference type="InterPro" id="IPR046357">
    <property type="entry name" value="PPIase_dom_sf"/>
</dbReference>
<dbReference type="AlphaFoldDB" id="A0A0B7JJ59"/>
<reference evidence="9" key="1">
    <citation type="submission" date="2015-01" db="EMBL/GenBank/DDBJ databases">
        <authorList>
            <person name="Durling Mikael"/>
        </authorList>
    </citation>
    <scope>NUCLEOTIDE SEQUENCE</scope>
</reference>
<dbReference type="SUPFAM" id="SSF54534">
    <property type="entry name" value="FKBP-like"/>
    <property type="match status" value="1"/>
</dbReference>
<keyword evidence="5 6" id="KW-0413">Isomerase</keyword>
<dbReference type="PANTHER" id="PTHR45779:SF7">
    <property type="entry name" value="PEPTIDYLPROLYL ISOMERASE"/>
    <property type="match status" value="1"/>
</dbReference>
<dbReference type="FunFam" id="3.10.50.40:FF:000006">
    <property type="entry name" value="Peptidyl-prolyl cis-trans isomerase"/>
    <property type="match status" value="1"/>
</dbReference>
<dbReference type="Gene3D" id="3.10.50.40">
    <property type="match status" value="1"/>
</dbReference>
<evidence type="ECO:0000256" key="1">
    <source>
        <dbReference type="ARBA" id="ARBA00000971"/>
    </source>
</evidence>
<comment type="function">
    <text evidence="2">PPIases accelerate the folding of proteins. It catalyzes the cis-trans isomerization of proline imidic peptide bonds in oligopeptides.</text>
</comment>
<evidence type="ECO:0000256" key="7">
    <source>
        <dbReference type="SAM" id="MobiDB-lite"/>
    </source>
</evidence>
<feature type="compositionally biased region" description="Polar residues" evidence="7">
    <location>
        <begin position="1"/>
        <end position="11"/>
    </location>
</feature>
<dbReference type="InterPro" id="IPR044609">
    <property type="entry name" value="FKBP2/11"/>
</dbReference>
<dbReference type="EC" id="5.2.1.8" evidence="3 6"/>
<evidence type="ECO:0000259" key="8">
    <source>
        <dbReference type="PROSITE" id="PS50059"/>
    </source>
</evidence>
<proteinExistence type="predicted"/>
<comment type="catalytic activity">
    <reaction evidence="1 6">
        <text>[protein]-peptidylproline (omega=180) = [protein]-peptidylproline (omega=0)</text>
        <dbReference type="Rhea" id="RHEA:16237"/>
        <dbReference type="Rhea" id="RHEA-COMP:10747"/>
        <dbReference type="Rhea" id="RHEA-COMP:10748"/>
        <dbReference type="ChEBI" id="CHEBI:83833"/>
        <dbReference type="ChEBI" id="CHEBI:83834"/>
        <dbReference type="EC" id="5.2.1.8"/>
    </reaction>
</comment>
<dbReference type="PANTHER" id="PTHR45779">
    <property type="entry name" value="PEPTIDYLPROLYL ISOMERASE"/>
    <property type="match status" value="1"/>
</dbReference>
<dbReference type="GO" id="GO:0003755">
    <property type="term" value="F:peptidyl-prolyl cis-trans isomerase activity"/>
    <property type="evidence" value="ECO:0007669"/>
    <property type="project" value="UniProtKB-KW"/>
</dbReference>
<evidence type="ECO:0000256" key="4">
    <source>
        <dbReference type="ARBA" id="ARBA00023110"/>
    </source>
</evidence>
<feature type="region of interest" description="Disordered" evidence="7">
    <location>
        <begin position="1"/>
        <end position="21"/>
    </location>
</feature>